<name>A0ACB8AJD6_9AGAM</name>
<keyword evidence="2" id="KW-1185">Reference proteome</keyword>
<evidence type="ECO:0000313" key="2">
    <source>
        <dbReference type="Proteomes" id="UP000790377"/>
    </source>
</evidence>
<evidence type="ECO:0000313" key="1">
    <source>
        <dbReference type="EMBL" id="KAH7913560.1"/>
    </source>
</evidence>
<protein>
    <submittedName>
        <fullName evidence="1">Uncharacterized protein</fullName>
    </submittedName>
</protein>
<comment type="caution">
    <text evidence="1">The sequence shown here is derived from an EMBL/GenBank/DDBJ whole genome shotgun (WGS) entry which is preliminary data.</text>
</comment>
<reference evidence="1" key="1">
    <citation type="journal article" date="2021" name="New Phytol.">
        <title>Evolutionary innovations through gain and loss of genes in the ectomycorrhizal Boletales.</title>
        <authorList>
            <person name="Wu G."/>
            <person name="Miyauchi S."/>
            <person name="Morin E."/>
            <person name="Kuo A."/>
            <person name="Drula E."/>
            <person name="Varga T."/>
            <person name="Kohler A."/>
            <person name="Feng B."/>
            <person name="Cao Y."/>
            <person name="Lipzen A."/>
            <person name="Daum C."/>
            <person name="Hundley H."/>
            <person name="Pangilinan J."/>
            <person name="Johnson J."/>
            <person name="Barry K."/>
            <person name="LaButti K."/>
            <person name="Ng V."/>
            <person name="Ahrendt S."/>
            <person name="Min B."/>
            <person name="Choi I.G."/>
            <person name="Park H."/>
            <person name="Plett J.M."/>
            <person name="Magnuson J."/>
            <person name="Spatafora J.W."/>
            <person name="Nagy L.G."/>
            <person name="Henrissat B."/>
            <person name="Grigoriev I.V."/>
            <person name="Yang Z.L."/>
            <person name="Xu J."/>
            <person name="Martin F.M."/>
        </authorList>
    </citation>
    <scope>NUCLEOTIDE SEQUENCE</scope>
    <source>
        <strain evidence="1">ATCC 28755</strain>
    </source>
</reference>
<dbReference type="Proteomes" id="UP000790377">
    <property type="component" value="Unassembled WGS sequence"/>
</dbReference>
<sequence length="227" mass="25527">MVDATFAVKQDVFLAGHLPIFVECIHENALSESILLRFLDSCPDGKLGVAPVYGSRCVLTSMAFSTPFRALLIRFSGPKATKQHHMERPARELLRDLIFCHPQRQIYGFQMDRIAIALYLDLSLRIRAGVDLLSASKRNNRHSLDALMDVLGGEHTLNKLGVKALFRHREGAETKQCDTALQAWVASQASKLVTMSRRVLAVPRIDTYTMLDTVLCYMLVIWKSVEP</sequence>
<accession>A0ACB8AJD6</accession>
<organism evidence="1 2">
    <name type="scientific">Hygrophoropsis aurantiaca</name>
    <dbReference type="NCBI Taxonomy" id="72124"/>
    <lineage>
        <taxon>Eukaryota</taxon>
        <taxon>Fungi</taxon>
        <taxon>Dikarya</taxon>
        <taxon>Basidiomycota</taxon>
        <taxon>Agaricomycotina</taxon>
        <taxon>Agaricomycetes</taxon>
        <taxon>Agaricomycetidae</taxon>
        <taxon>Boletales</taxon>
        <taxon>Coniophorineae</taxon>
        <taxon>Hygrophoropsidaceae</taxon>
        <taxon>Hygrophoropsis</taxon>
    </lineage>
</organism>
<proteinExistence type="predicted"/>
<dbReference type="EMBL" id="MU267628">
    <property type="protein sequence ID" value="KAH7913560.1"/>
    <property type="molecule type" value="Genomic_DNA"/>
</dbReference>
<gene>
    <name evidence="1" type="ORF">BJ138DRAFT_604646</name>
</gene>